<organism evidence="1 2">
    <name type="scientific">Fusarium keratoplasticum</name>
    <dbReference type="NCBI Taxonomy" id="1328300"/>
    <lineage>
        <taxon>Eukaryota</taxon>
        <taxon>Fungi</taxon>
        <taxon>Dikarya</taxon>
        <taxon>Ascomycota</taxon>
        <taxon>Pezizomycotina</taxon>
        <taxon>Sordariomycetes</taxon>
        <taxon>Hypocreomycetidae</taxon>
        <taxon>Hypocreales</taxon>
        <taxon>Nectriaceae</taxon>
        <taxon>Fusarium</taxon>
        <taxon>Fusarium solani species complex</taxon>
    </lineage>
</organism>
<accession>A0ACC0QF74</accession>
<keyword evidence="2" id="KW-1185">Reference proteome</keyword>
<reference evidence="1" key="1">
    <citation type="submission" date="2022-06" db="EMBL/GenBank/DDBJ databases">
        <title>Fusarium solani species complex genomes reveal bases of compartmentalisation and animal pathogenesis.</title>
        <authorList>
            <person name="Tsai I.J."/>
        </authorList>
    </citation>
    <scope>NUCLEOTIDE SEQUENCE</scope>
    <source>
        <strain evidence="1">Fu6.1</strain>
    </source>
</reference>
<evidence type="ECO:0000313" key="2">
    <source>
        <dbReference type="Proteomes" id="UP001065298"/>
    </source>
</evidence>
<dbReference type="Proteomes" id="UP001065298">
    <property type="component" value="Chromosome 12"/>
</dbReference>
<name>A0ACC0QF74_9HYPO</name>
<dbReference type="EMBL" id="CM046514">
    <property type="protein sequence ID" value="KAI8650358.1"/>
    <property type="molecule type" value="Genomic_DNA"/>
</dbReference>
<sequence length="528" mass="59072">MGFDSLMSPPLGGSVGDMFNARHLSTALLWTVIVILVGVVFQKIVKAAIRPRFSRLRQLPGPQNNQFLVGQALRLLRTPGPNDLFLQWMRRWPEAPFIRCLSWLNSEMLLVNNLEACREVLQTNAYSFVKPAFFHTLVGEFLGVGLLFSVGDEHKRLRRIVAGPLSRPSVRRLMPVFVNESNALNREIADAIKERGHGEMEIETFFTRASLNIIGVSLLGKELHRFRSPSSPLTFEQCYSNILAQPIAGQLISFINPFIPLRWLPVKANLDFVRAKAALKTMMTELIEQRTNEVLAARGGQSDIMLSDDLLTRMIEASFGEDKRLSKQELIDITMQVIAAGHETTASALTWITYALATHQDIQNRLREELSGIEVTNSAAKALDDLPYLNNVVREALRVYSPTLMAPWEAGEDMVIAGVEIPKGTMIQTVPAMVQLNPNIWGDDAEAFVPERWDTLTGDASSPFSIEVFLNGPRMCPGKALALLEIKVLLVAMIKEFQLEMVDQGIEVRNPSLTLKPKDGLHVRVRRV</sequence>
<proteinExistence type="predicted"/>
<evidence type="ECO:0000313" key="1">
    <source>
        <dbReference type="EMBL" id="KAI8650358.1"/>
    </source>
</evidence>
<protein>
    <submittedName>
        <fullName evidence="1">Uncharacterized protein</fullName>
    </submittedName>
</protein>
<gene>
    <name evidence="1" type="ORF">NCS57_01369100</name>
</gene>
<comment type="caution">
    <text evidence="1">The sequence shown here is derived from an EMBL/GenBank/DDBJ whole genome shotgun (WGS) entry which is preliminary data.</text>
</comment>